<evidence type="ECO:0000313" key="2">
    <source>
        <dbReference type="Proteomes" id="UP001148838"/>
    </source>
</evidence>
<gene>
    <name evidence="1" type="ORF">ANN_20699</name>
</gene>
<sequence>MADLCEDGNEPPGSLKAINCPKTGLNITSDNNKAPLMRQLNQKITSRSKSGVKRTPIYSDALKKTVEPVMAPPGNKISIREEMMANTFFKRLHPTRKTQCAETSGRDCLAQITYAPVPSMLSRLLQGAKRGIACAQRGVRAELCL</sequence>
<reference evidence="1 2" key="1">
    <citation type="journal article" date="2022" name="Allergy">
        <title>Genome assembly and annotation of Periplaneta americana reveal a comprehensive cockroach allergen profile.</title>
        <authorList>
            <person name="Wang L."/>
            <person name="Xiong Q."/>
            <person name="Saelim N."/>
            <person name="Wang L."/>
            <person name="Nong W."/>
            <person name="Wan A.T."/>
            <person name="Shi M."/>
            <person name="Liu X."/>
            <person name="Cao Q."/>
            <person name="Hui J.H.L."/>
            <person name="Sookrung N."/>
            <person name="Leung T.F."/>
            <person name="Tungtrongchitr A."/>
            <person name="Tsui S.K.W."/>
        </authorList>
    </citation>
    <scope>NUCLEOTIDE SEQUENCE [LARGE SCALE GENOMIC DNA]</scope>
    <source>
        <strain evidence="1">PWHHKU_190912</strain>
    </source>
</reference>
<keyword evidence="2" id="KW-1185">Reference proteome</keyword>
<protein>
    <submittedName>
        <fullName evidence="1">Uncharacterized protein</fullName>
    </submittedName>
</protein>
<dbReference type="EMBL" id="JAJSOF020000029">
    <property type="protein sequence ID" value="KAJ4432085.1"/>
    <property type="molecule type" value="Genomic_DNA"/>
</dbReference>
<accession>A0ABQ8SDH7</accession>
<organism evidence="1 2">
    <name type="scientific">Periplaneta americana</name>
    <name type="common">American cockroach</name>
    <name type="synonym">Blatta americana</name>
    <dbReference type="NCBI Taxonomy" id="6978"/>
    <lineage>
        <taxon>Eukaryota</taxon>
        <taxon>Metazoa</taxon>
        <taxon>Ecdysozoa</taxon>
        <taxon>Arthropoda</taxon>
        <taxon>Hexapoda</taxon>
        <taxon>Insecta</taxon>
        <taxon>Pterygota</taxon>
        <taxon>Neoptera</taxon>
        <taxon>Polyneoptera</taxon>
        <taxon>Dictyoptera</taxon>
        <taxon>Blattodea</taxon>
        <taxon>Blattoidea</taxon>
        <taxon>Blattidae</taxon>
        <taxon>Blattinae</taxon>
        <taxon>Periplaneta</taxon>
    </lineage>
</organism>
<dbReference type="Proteomes" id="UP001148838">
    <property type="component" value="Unassembled WGS sequence"/>
</dbReference>
<evidence type="ECO:0000313" key="1">
    <source>
        <dbReference type="EMBL" id="KAJ4432085.1"/>
    </source>
</evidence>
<proteinExistence type="predicted"/>
<name>A0ABQ8SDH7_PERAM</name>
<comment type="caution">
    <text evidence="1">The sequence shown here is derived from an EMBL/GenBank/DDBJ whole genome shotgun (WGS) entry which is preliminary data.</text>
</comment>